<feature type="domain" description="BESS" evidence="4">
    <location>
        <begin position="163"/>
        <end position="202"/>
    </location>
</feature>
<dbReference type="PROSITE" id="PS51031">
    <property type="entry name" value="BESS"/>
    <property type="match status" value="1"/>
</dbReference>
<reference evidence="5 6" key="1">
    <citation type="submission" date="2023-01" db="EMBL/GenBank/DDBJ databases">
        <authorList>
            <person name="Whitehead M."/>
        </authorList>
    </citation>
    <scope>NUCLEOTIDE SEQUENCE [LARGE SCALE GENOMIC DNA]</scope>
</reference>
<dbReference type="Pfam" id="PF02944">
    <property type="entry name" value="BESS"/>
    <property type="match status" value="1"/>
</dbReference>
<protein>
    <recommendedName>
        <fullName evidence="4">BESS domain-containing protein</fullName>
    </recommendedName>
</protein>
<dbReference type="InterPro" id="IPR004210">
    <property type="entry name" value="BESS_motif"/>
</dbReference>
<evidence type="ECO:0000256" key="3">
    <source>
        <dbReference type="SAM" id="MobiDB-lite"/>
    </source>
</evidence>
<comment type="subcellular location">
    <subcellularLocation>
        <location evidence="1">Nucleus</location>
    </subcellularLocation>
</comment>
<dbReference type="Proteomes" id="UP001160148">
    <property type="component" value="Unassembled WGS sequence"/>
</dbReference>
<keyword evidence="1" id="KW-0539">Nucleus</keyword>
<dbReference type="EMBL" id="CARXXK010000001">
    <property type="protein sequence ID" value="CAI6350215.1"/>
    <property type="molecule type" value="Genomic_DNA"/>
</dbReference>
<evidence type="ECO:0000313" key="6">
    <source>
        <dbReference type="Proteomes" id="UP001160148"/>
    </source>
</evidence>
<dbReference type="AlphaFoldDB" id="A0AAV0W386"/>
<accession>A0AAV0W386</accession>
<evidence type="ECO:0000256" key="1">
    <source>
        <dbReference type="PROSITE-ProRule" id="PRU00371"/>
    </source>
</evidence>
<comment type="caution">
    <text evidence="5">The sequence shown here is derived from an EMBL/GenBank/DDBJ whole genome shotgun (WGS) entry which is preliminary data.</text>
</comment>
<proteinExistence type="predicted"/>
<gene>
    <name evidence="5" type="ORF">MEUPH1_LOCUS6702</name>
</gene>
<keyword evidence="2" id="KW-0175">Coiled coil</keyword>
<organism evidence="5 6">
    <name type="scientific">Macrosiphum euphorbiae</name>
    <name type="common">potato aphid</name>
    <dbReference type="NCBI Taxonomy" id="13131"/>
    <lineage>
        <taxon>Eukaryota</taxon>
        <taxon>Metazoa</taxon>
        <taxon>Ecdysozoa</taxon>
        <taxon>Arthropoda</taxon>
        <taxon>Hexapoda</taxon>
        <taxon>Insecta</taxon>
        <taxon>Pterygota</taxon>
        <taxon>Neoptera</taxon>
        <taxon>Paraneoptera</taxon>
        <taxon>Hemiptera</taxon>
        <taxon>Sternorrhyncha</taxon>
        <taxon>Aphidomorpha</taxon>
        <taxon>Aphidoidea</taxon>
        <taxon>Aphididae</taxon>
        <taxon>Macrosiphini</taxon>
        <taxon>Macrosiphum</taxon>
    </lineage>
</organism>
<dbReference type="GO" id="GO:0003677">
    <property type="term" value="F:DNA binding"/>
    <property type="evidence" value="ECO:0007669"/>
    <property type="project" value="InterPro"/>
</dbReference>
<feature type="region of interest" description="Disordered" evidence="3">
    <location>
        <begin position="107"/>
        <end position="128"/>
    </location>
</feature>
<sequence>MEKFERYFFKGKKKVTKSRSGNSQEGAEVYTGKWNYFNLMIFLNDTTTPRKTDNTISDDESEKEYTEENLEALENNKNDYFNDSQEYTSSPIDVIGIENLSSVSQSGNSNCTNQISESTSNSENVRSIKRKKNDSKAFEDELLKIETEKLNALLQSNTTNHIDDDDMLFLKSLHPYFKTMLPIQKLSLRNQIQSVIINELSLTQGQPTYDTPTYNMPTFAQRETPQNSTPRAFDLNNILNSNNYI</sequence>
<feature type="compositionally biased region" description="Polar residues" evidence="3">
    <location>
        <begin position="107"/>
        <end position="125"/>
    </location>
</feature>
<evidence type="ECO:0000259" key="4">
    <source>
        <dbReference type="PROSITE" id="PS51031"/>
    </source>
</evidence>
<name>A0AAV0W386_9HEMI</name>
<feature type="coiled-coil region" evidence="2">
    <location>
        <begin position="56"/>
        <end position="90"/>
    </location>
</feature>
<keyword evidence="6" id="KW-1185">Reference proteome</keyword>
<evidence type="ECO:0000313" key="5">
    <source>
        <dbReference type="EMBL" id="CAI6350215.1"/>
    </source>
</evidence>
<evidence type="ECO:0000256" key="2">
    <source>
        <dbReference type="SAM" id="Coils"/>
    </source>
</evidence>
<dbReference type="GO" id="GO:0005634">
    <property type="term" value="C:nucleus"/>
    <property type="evidence" value="ECO:0007669"/>
    <property type="project" value="UniProtKB-SubCell"/>
</dbReference>